<feature type="region of interest" description="Disordered" evidence="2">
    <location>
        <begin position="896"/>
        <end position="938"/>
    </location>
</feature>
<feature type="domain" description="TraG N-terminal Proteobacteria" evidence="4">
    <location>
        <begin position="25"/>
        <end position="497"/>
    </location>
</feature>
<dbReference type="RefSeq" id="WP_025343608.1">
    <property type="nucleotide sequence ID" value="NZ_CP007201.1"/>
</dbReference>
<organism evidence="5 6">
    <name type="scientific">Sulfurospirillum multivorans (strain DM 12446 / JCM 15788 / NBRC 109480)</name>
    <dbReference type="NCBI Taxonomy" id="1150621"/>
    <lineage>
        <taxon>Bacteria</taxon>
        <taxon>Pseudomonadati</taxon>
        <taxon>Campylobacterota</taxon>
        <taxon>Epsilonproteobacteria</taxon>
        <taxon>Campylobacterales</taxon>
        <taxon>Sulfurospirillaceae</taxon>
        <taxon>Sulfurospirillum</taxon>
    </lineage>
</organism>
<dbReference type="AlphaFoldDB" id="A0AA86AJJ4"/>
<keyword evidence="3" id="KW-0472">Membrane</keyword>
<protein>
    <submittedName>
        <fullName evidence="5">TraG-like protein</fullName>
    </submittedName>
</protein>
<evidence type="ECO:0000313" key="5">
    <source>
        <dbReference type="EMBL" id="AHJ11694.1"/>
    </source>
</evidence>
<dbReference type="Pfam" id="PF07916">
    <property type="entry name" value="TraG_N"/>
    <property type="match status" value="1"/>
</dbReference>
<keyword evidence="3" id="KW-0812">Transmembrane</keyword>
<feature type="transmembrane region" description="Helical" evidence="3">
    <location>
        <begin position="34"/>
        <end position="67"/>
    </location>
</feature>
<name>A0AA86AJJ4_SULMK</name>
<reference evidence="5 6" key="1">
    <citation type="journal article" date="2014" name="Environ. Microbiol.">
        <title>Insights into organohalide respiration and the versatile catabolism of Sulfurospirillum multivorans gained from comparative genomics and physiological studies.</title>
        <authorList>
            <person name="Goris T."/>
            <person name="Schubert T."/>
            <person name="Gadkari J."/>
            <person name="Wubet T."/>
            <person name="Tarkka M."/>
            <person name="Buscot F."/>
            <person name="Adrian L."/>
            <person name="Diekert G."/>
        </authorList>
    </citation>
    <scope>NUCLEOTIDE SEQUENCE [LARGE SCALE GENOMIC DNA]</scope>
    <source>
        <strain evidence="6">DM 12446 / JCM 15788 / NBRC 109480</strain>
    </source>
</reference>
<feature type="coiled-coil region" evidence="1">
    <location>
        <begin position="612"/>
        <end position="639"/>
    </location>
</feature>
<accession>A0AA86AJJ4</accession>
<evidence type="ECO:0000313" key="6">
    <source>
        <dbReference type="Proteomes" id="UP000019322"/>
    </source>
</evidence>
<feature type="region of interest" description="Disordered" evidence="2">
    <location>
        <begin position="512"/>
        <end position="591"/>
    </location>
</feature>
<evidence type="ECO:0000256" key="2">
    <source>
        <dbReference type="SAM" id="MobiDB-lite"/>
    </source>
</evidence>
<keyword evidence="3" id="KW-1133">Transmembrane helix</keyword>
<proteinExistence type="predicted"/>
<dbReference type="InterPro" id="IPR012931">
    <property type="entry name" value="TraG_N_Proteobacteria"/>
</dbReference>
<feature type="transmembrane region" description="Helical" evidence="3">
    <location>
        <begin position="400"/>
        <end position="423"/>
    </location>
</feature>
<evidence type="ECO:0000256" key="1">
    <source>
        <dbReference type="SAM" id="Coils"/>
    </source>
</evidence>
<feature type="transmembrane region" description="Helical" evidence="3">
    <location>
        <begin position="462"/>
        <end position="483"/>
    </location>
</feature>
<feature type="compositionally biased region" description="Basic and acidic residues" evidence="2">
    <location>
        <begin position="896"/>
        <end position="910"/>
    </location>
</feature>
<feature type="compositionally biased region" description="Polar residues" evidence="2">
    <location>
        <begin position="542"/>
        <end position="588"/>
    </location>
</feature>
<keyword evidence="1" id="KW-0175">Coiled coil</keyword>
<dbReference type="EMBL" id="CP007201">
    <property type="protein sequence ID" value="AHJ11694.1"/>
    <property type="molecule type" value="Genomic_DNA"/>
</dbReference>
<dbReference type="KEGG" id="smul:SMUL_0413"/>
<dbReference type="Proteomes" id="UP000019322">
    <property type="component" value="Chromosome"/>
</dbReference>
<evidence type="ECO:0000259" key="4">
    <source>
        <dbReference type="Pfam" id="PF07916"/>
    </source>
</evidence>
<sequence>MKKILFISTILSYSVLFGADNSDIIWTWGNGRNIASILSFLYFLLNIDTLAAIIKYAGLIGMLIVFIREYAKGVGFQPGAAAIKMLFFIIVSQITVYGFLSVERDDAHHVYILSANELSAASWQKCRPVSGDNECYAPIGVKMLMTYATNFERAGIGMMESSMMDANAMTYSFSRMGLGFGFTFYDHISKTKGDPYTYNTFMEFYENCIIYDLADGTKSVDGIYKSRDLASYILSPNARLTNVYSASNPNGTLKTCYEVSSAALWGNINCGSTAKKLQAKASGSAASEASTDDICLAAENFGQLMFNSTKDASAQIEQRTIMNLTNESIINSAIASGIDPNILAYGTTMADREQRSKFMVLGVMAKEWIPSMRGMMQGIALGLIWVLAILSIMTASPAPYLGSVVGFQVTLIVWSFILALINFMTIDKMSESLPNIFFSDLGAGDQMTLWSQPTFDEENQKALAFLGYMGFASYGIAASLVYMGGNKLAASFSGAVGQLSVGMGTSANMAKGHFDHGMDKSDSSGTQHHNARTGDLDRWNPDGSTSRDNLNGMNTSKKVDSTGTLETTTSINGKETTQIDTTGGNSAKYNGKDVTGTKLGSGTTGQLQSQVIASASKEAAQAKNDLETAEHNVQNATQSQHQVATDAITAASKAEGKDAITTKQEAEKRALSKSLDEMVANKEISSTDAKQIEQVAVKNTIGAGVNVDSSKSALGGIFAKTTGVSIQSSASIAREGSDIDQTTKSKQEALEKSFAEKFSKNYATEATAMVSNSSKLDATLKQDFTSKINDSFASTQSASDSYKHAQQVSDTATKKETYVKQNSATVAEDIATKYLQNVADNAGGGESGKVALRAELNKLESTRYTQDAFSTYADSIKDTTNVDTKINDTQAVIDHKKSELAPVKQQDHQENQNQVIEQHWLNEGEIKSQKHKNKPVER</sequence>
<feature type="transmembrane region" description="Helical" evidence="3">
    <location>
        <begin position="374"/>
        <end position="394"/>
    </location>
</feature>
<feature type="compositionally biased region" description="Basic and acidic residues" evidence="2">
    <location>
        <begin position="920"/>
        <end position="938"/>
    </location>
</feature>
<feature type="compositionally biased region" description="Basic and acidic residues" evidence="2">
    <location>
        <begin position="512"/>
        <end position="522"/>
    </location>
</feature>
<feature type="transmembrane region" description="Helical" evidence="3">
    <location>
        <begin position="79"/>
        <end position="100"/>
    </location>
</feature>
<gene>
    <name evidence="5" type="ORF">SMUL_0413</name>
</gene>
<evidence type="ECO:0000256" key="3">
    <source>
        <dbReference type="SAM" id="Phobius"/>
    </source>
</evidence>